<dbReference type="Proteomes" id="UP000002195">
    <property type="component" value="Unassembled WGS sequence"/>
</dbReference>
<evidence type="ECO:0000256" key="2">
    <source>
        <dbReference type="ARBA" id="ARBA00023015"/>
    </source>
</evidence>
<feature type="compositionally biased region" description="Low complexity" evidence="5">
    <location>
        <begin position="98"/>
        <end position="108"/>
    </location>
</feature>
<dbReference type="AlphaFoldDB" id="Q1ZXN8"/>
<keyword evidence="4" id="KW-0539">Nucleus</keyword>
<feature type="compositionally biased region" description="Basic and acidic residues" evidence="5">
    <location>
        <begin position="165"/>
        <end position="186"/>
    </location>
</feature>
<dbReference type="GO" id="GO:0000124">
    <property type="term" value="C:SAGA complex"/>
    <property type="evidence" value="ECO:0000318"/>
    <property type="project" value="GO_Central"/>
</dbReference>
<dbReference type="RefSeq" id="XP_001134610.1">
    <property type="nucleotide sequence ID" value="XM_001134610.1"/>
</dbReference>
<dbReference type="PANTHER" id="PTHR21539:SF0">
    <property type="entry name" value="SAGA-ASSOCIATED FACTOR 29"/>
    <property type="match status" value="1"/>
</dbReference>
<dbReference type="PRO" id="PR:Q1ZXN8"/>
<protein>
    <submittedName>
        <fullName evidence="7">DUF1325 family protein</fullName>
    </submittedName>
</protein>
<dbReference type="FunFam" id="2.30.30.140:FF:000061">
    <property type="entry name" value="SAGA-associated factor 29 isoform X6"/>
    <property type="match status" value="1"/>
</dbReference>
<dbReference type="FunCoup" id="Q1ZXN8">
    <property type="interactions" value="415"/>
</dbReference>
<dbReference type="PROSITE" id="PS51518">
    <property type="entry name" value="SGF29_C"/>
    <property type="match status" value="1"/>
</dbReference>
<dbReference type="OMA" id="HEMYNKT"/>
<dbReference type="GO" id="GO:0044016">
    <property type="term" value="F:histone H3K4 acetyltransferase activity"/>
    <property type="evidence" value="ECO:0000315"/>
    <property type="project" value="dictyBase"/>
</dbReference>
<dbReference type="VEuPathDB" id="AmoebaDB:DDB_G0272054"/>
<dbReference type="SMR" id="Q1ZXN8"/>
<organism evidence="7 8">
    <name type="scientific">Dictyostelium discoideum</name>
    <name type="common">Social amoeba</name>
    <dbReference type="NCBI Taxonomy" id="44689"/>
    <lineage>
        <taxon>Eukaryota</taxon>
        <taxon>Amoebozoa</taxon>
        <taxon>Evosea</taxon>
        <taxon>Eumycetozoa</taxon>
        <taxon>Dictyostelia</taxon>
        <taxon>Dictyosteliales</taxon>
        <taxon>Dictyosteliaceae</taxon>
        <taxon>Dictyostelium</taxon>
    </lineage>
</organism>
<keyword evidence="8" id="KW-1185">Reference proteome</keyword>
<dbReference type="InterPro" id="IPR010750">
    <property type="entry name" value="SGF29_tudor-like_dom"/>
</dbReference>
<dbReference type="InParanoid" id="Q1ZXN8"/>
<dbReference type="dictyBase" id="DDB_G0272054">
    <property type="gene designation" value="sgf29"/>
</dbReference>
<feature type="compositionally biased region" description="Polar residues" evidence="5">
    <location>
        <begin position="144"/>
        <end position="154"/>
    </location>
</feature>
<feature type="domain" description="SGF29 C-terminal" evidence="6">
    <location>
        <begin position="281"/>
        <end position="411"/>
    </location>
</feature>
<dbReference type="CDD" id="cd20393">
    <property type="entry name" value="Tudor_SGF29_rpt1"/>
    <property type="match status" value="1"/>
</dbReference>
<dbReference type="CDD" id="cd20394">
    <property type="entry name" value="Tudor_SGF29_rpt2"/>
    <property type="match status" value="1"/>
</dbReference>
<dbReference type="FunFam" id="2.30.30.140:FF:000026">
    <property type="entry name" value="SAGA-associated factor 29 homolog"/>
    <property type="match status" value="1"/>
</dbReference>
<keyword evidence="2" id="KW-0805">Transcription regulation</keyword>
<dbReference type="InterPro" id="IPR047287">
    <property type="entry name" value="Tudor_SGF29_rpt2"/>
</dbReference>
<comment type="subcellular location">
    <subcellularLocation>
        <location evidence="1">Nucleus</location>
    </subcellularLocation>
</comment>
<reference evidence="7 8" key="1">
    <citation type="journal article" date="2005" name="Nature">
        <title>The genome of the social amoeba Dictyostelium discoideum.</title>
        <authorList>
            <consortium name="The Dictyostelium discoideum Sequencing Consortium"/>
            <person name="Eichinger L."/>
            <person name="Pachebat J.A."/>
            <person name="Glockner G."/>
            <person name="Rajandream M.A."/>
            <person name="Sucgang R."/>
            <person name="Berriman M."/>
            <person name="Song J."/>
            <person name="Olsen R."/>
            <person name="Szafranski K."/>
            <person name="Xu Q."/>
            <person name="Tunggal B."/>
            <person name="Kummerfeld S."/>
            <person name="Madera M."/>
            <person name="Konfortov B.A."/>
            <person name="Rivero F."/>
            <person name="Bankier A.T."/>
            <person name="Lehmann R."/>
            <person name="Hamlin N."/>
            <person name="Davies R."/>
            <person name="Gaudet P."/>
            <person name="Fey P."/>
            <person name="Pilcher K."/>
            <person name="Chen G."/>
            <person name="Saunders D."/>
            <person name="Sodergren E."/>
            <person name="Davis P."/>
            <person name="Kerhornou A."/>
            <person name="Nie X."/>
            <person name="Hall N."/>
            <person name="Anjard C."/>
            <person name="Hemphill L."/>
            <person name="Bason N."/>
            <person name="Farbrother P."/>
            <person name="Desany B."/>
            <person name="Just E."/>
            <person name="Morio T."/>
            <person name="Rost R."/>
            <person name="Churcher C."/>
            <person name="Cooper J."/>
            <person name="Haydock S."/>
            <person name="van Driessche N."/>
            <person name="Cronin A."/>
            <person name="Goodhead I."/>
            <person name="Muzny D."/>
            <person name="Mourier T."/>
            <person name="Pain A."/>
            <person name="Lu M."/>
            <person name="Harper D."/>
            <person name="Lindsay R."/>
            <person name="Hauser H."/>
            <person name="James K."/>
            <person name="Quiles M."/>
            <person name="Madan Babu M."/>
            <person name="Saito T."/>
            <person name="Buchrieser C."/>
            <person name="Wardroper A."/>
            <person name="Felder M."/>
            <person name="Thangavelu M."/>
            <person name="Johnson D."/>
            <person name="Knights A."/>
            <person name="Loulseged H."/>
            <person name="Mungall K."/>
            <person name="Oliver K."/>
            <person name="Price C."/>
            <person name="Quail M.A."/>
            <person name="Urushihara H."/>
            <person name="Hernandez J."/>
            <person name="Rabbinowitsch E."/>
            <person name="Steffen D."/>
            <person name="Sanders M."/>
            <person name="Ma J."/>
            <person name="Kohara Y."/>
            <person name="Sharp S."/>
            <person name="Simmonds M."/>
            <person name="Spiegler S."/>
            <person name="Tivey A."/>
            <person name="Sugano S."/>
            <person name="White B."/>
            <person name="Walker D."/>
            <person name="Woodward J."/>
            <person name="Winckler T."/>
            <person name="Tanaka Y."/>
            <person name="Shaulsky G."/>
            <person name="Schleicher M."/>
            <person name="Weinstock G."/>
            <person name="Rosenthal A."/>
            <person name="Cox E.C."/>
            <person name="Chisholm R.L."/>
            <person name="Gibbs R."/>
            <person name="Loomis W.F."/>
            <person name="Platzer M."/>
            <person name="Kay R.R."/>
            <person name="Williams J."/>
            <person name="Dear P.H."/>
            <person name="Noegel A.A."/>
            <person name="Barrell B."/>
            <person name="Kuspa A."/>
        </authorList>
    </citation>
    <scope>NUCLEOTIDE SEQUENCE [LARGE SCALE GENOMIC DNA]</scope>
    <source>
        <strain evidence="7 8">AX4</strain>
    </source>
</reference>
<dbReference type="STRING" id="44689.Q1ZXN8"/>
<dbReference type="Pfam" id="PF07039">
    <property type="entry name" value="SGF29_Tudor"/>
    <property type="match status" value="1"/>
</dbReference>
<dbReference type="GO" id="GO:0005634">
    <property type="term" value="C:nucleus"/>
    <property type="evidence" value="ECO:0007669"/>
    <property type="project" value="UniProtKB-SubCell"/>
</dbReference>
<dbReference type="GeneID" id="8618243"/>
<comment type="caution">
    <text evidence="7">The sequence shown here is derived from an EMBL/GenBank/DDBJ whole genome shotgun (WGS) entry which is preliminary data.</text>
</comment>
<dbReference type="PANTHER" id="PTHR21539">
    <property type="entry name" value="SAGA-ASSOCIATED FACTOR 29"/>
    <property type="match status" value="1"/>
</dbReference>
<keyword evidence="3" id="KW-0804">Transcription</keyword>
<dbReference type="eggNOG" id="KOG3038">
    <property type="taxonomic scope" value="Eukaryota"/>
</dbReference>
<dbReference type="GO" id="GO:0040029">
    <property type="term" value="P:epigenetic regulation of gene expression"/>
    <property type="evidence" value="ECO:0000305"/>
    <property type="project" value="dictyBase"/>
</dbReference>
<evidence type="ECO:0000256" key="5">
    <source>
        <dbReference type="SAM" id="MobiDB-lite"/>
    </source>
</evidence>
<dbReference type="InterPro" id="IPR037802">
    <property type="entry name" value="SGF29"/>
</dbReference>
<evidence type="ECO:0000313" key="7">
    <source>
        <dbReference type="EMBL" id="EAS66926.1"/>
    </source>
</evidence>
<feature type="region of interest" description="Disordered" evidence="5">
    <location>
        <begin position="98"/>
        <end position="287"/>
    </location>
</feature>
<dbReference type="EMBL" id="AAFI02000007">
    <property type="protein sequence ID" value="EAS66926.1"/>
    <property type="molecule type" value="Genomic_DNA"/>
</dbReference>
<sequence>MSDAQLLSYFNRIEKILNETKIYTKLMSINKEGLAPNYYDEDELLFPLEIGHEMYNKTLKVYLESKAYIDSIEKTLNKCIDKIGKNDKASHLINQNKINNASSNSSSSSDEEKSDQVGQKRKPKTKGPGSKMNKRPKQPPPQQDEVNSTVPHINSTTTSSTSTNIKDKEKEKEKEREKFDKLEKESSSVNGVHNSKDSKSSTPNKESHSNNNNNANNNIINNNSSLNNSNNNNNTNNNNNNNNSSNNNSNNSNNNSNGNGNSSNGNNNNNSNGNHNSSGNGFHGMQPGQLVAARDSKSNQWILAKVSSFSQKTQKYEVIDEDEEESKRFSVGQKDIIQLPSHTNLPPTFSNNTKVLAMFPDTTAFYPAVVVNVQKVKGKPTFYHLHFEDDQENGETPNRRVNAQHVVALNK</sequence>
<gene>
    <name evidence="7" type="ORF">DDB_G0272054</name>
</gene>
<evidence type="ECO:0000256" key="4">
    <source>
        <dbReference type="ARBA" id="ARBA00023242"/>
    </source>
</evidence>
<dbReference type="InterPro" id="IPR047288">
    <property type="entry name" value="Tudor_SGF29_rpt1"/>
</dbReference>
<evidence type="ECO:0000256" key="1">
    <source>
        <dbReference type="ARBA" id="ARBA00004123"/>
    </source>
</evidence>
<dbReference type="Gene3D" id="2.30.30.140">
    <property type="match status" value="2"/>
</dbReference>
<name>Q1ZXN8_DICDI</name>
<dbReference type="KEGG" id="ddi:DDB_G0272054"/>
<evidence type="ECO:0000256" key="3">
    <source>
        <dbReference type="ARBA" id="ARBA00023163"/>
    </source>
</evidence>
<evidence type="ECO:0000259" key="6">
    <source>
        <dbReference type="PROSITE" id="PS51518"/>
    </source>
</evidence>
<dbReference type="PaxDb" id="44689-DDB0233189"/>
<proteinExistence type="predicted"/>
<evidence type="ECO:0000313" key="8">
    <source>
        <dbReference type="Proteomes" id="UP000002195"/>
    </source>
</evidence>
<feature type="compositionally biased region" description="Low complexity" evidence="5">
    <location>
        <begin position="209"/>
        <end position="280"/>
    </location>
</feature>
<accession>Q1ZXN8</accession>
<dbReference type="HOGENOM" id="CLU_669824_0_0_1"/>